<sequence length="167" mass="18418">MKITRSRSVLALVLLVALAGCSKKENAQAPAPSAPQPQAAGAAPQATAATPEQRDEAEAGVVRDRVLAQVKQAQFAEIYRQASAGFREVGAEQRFVDLWRRQVEETGAFKDAKLLEHSVRPQDKFQVFIYAVEYEKKPKQLRLVIGRSKKGAFELTGINQTELKQKG</sequence>
<feature type="compositionally biased region" description="Low complexity" evidence="1">
    <location>
        <begin position="27"/>
        <end position="51"/>
    </location>
</feature>
<feature type="region of interest" description="Disordered" evidence="1">
    <location>
        <begin position="26"/>
        <end position="57"/>
    </location>
</feature>
<dbReference type="Proteomes" id="UP000556026">
    <property type="component" value="Unassembled WGS sequence"/>
</dbReference>
<dbReference type="PROSITE" id="PS51257">
    <property type="entry name" value="PROKAR_LIPOPROTEIN"/>
    <property type="match status" value="1"/>
</dbReference>
<proteinExistence type="predicted"/>
<name>A0A6V8ML11_9BACT</name>
<feature type="chain" id="PRO_5027772718" description="Lipoprotein" evidence="2">
    <location>
        <begin position="28"/>
        <end position="167"/>
    </location>
</feature>
<comment type="caution">
    <text evidence="3">The sequence shown here is derived from an EMBL/GenBank/DDBJ whole genome shotgun (WGS) entry which is preliminary data.</text>
</comment>
<feature type="signal peptide" evidence="2">
    <location>
        <begin position="1"/>
        <end position="27"/>
    </location>
</feature>
<dbReference type="AlphaFoldDB" id="A0A6V8ML11"/>
<evidence type="ECO:0000313" key="3">
    <source>
        <dbReference type="EMBL" id="GFO60725.1"/>
    </source>
</evidence>
<organism evidence="3 4">
    <name type="scientific">Geomonas silvestris</name>
    <dbReference type="NCBI Taxonomy" id="2740184"/>
    <lineage>
        <taxon>Bacteria</taxon>
        <taxon>Pseudomonadati</taxon>
        <taxon>Thermodesulfobacteriota</taxon>
        <taxon>Desulfuromonadia</taxon>
        <taxon>Geobacterales</taxon>
        <taxon>Geobacteraceae</taxon>
        <taxon>Geomonas</taxon>
    </lineage>
</organism>
<keyword evidence="2" id="KW-0732">Signal</keyword>
<accession>A0A6V8ML11</accession>
<evidence type="ECO:0000256" key="1">
    <source>
        <dbReference type="SAM" id="MobiDB-lite"/>
    </source>
</evidence>
<protein>
    <recommendedName>
        <fullName evidence="5">Lipoprotein</fullName>
    </recommendedName>
</protein>
<evidence type="ECO:0000313" key="4">
    <source>
        <dbReference type="Proteomes" id="UP000556026"/>
    </source>
</evidence>
<reference evidence="4" key="1">
    <citation type="submission" date="2020-06" db="EMBL/GenBank/DDBJ databases">
        <title>Draft genomic sequence of Geomonas sp. Red330.</title>
        <authorList>
            <person name="Itoh H."/>
            <person name="Zhenxing X."/>
            <person name="Ushijima N."/>
            <person name="Masuda Y."/>
            <person name="Shiratori Y."/>
            <person name="Senoo K."/>
        </authorList>
    </citation>
    <scope>NUCLEOTIDE SEQUENCE [LARGE SCALE GENOMIC DNA]</scope>
    <source>
        <strain evidence="4">Red330</strain>
    </source>
</reference>
<evidence type="ECO:0000256" key="2">
    <source>
        <dbReference type="SAM" id="SignalP"/>
    </source>
</evidence>
<keyword evidence="4" id="KW-1185">Reference proteome</keyword>
<gene>
    <name evidence="3" type="ORF">GMST_30500</name>
</gene>
<dbReference type="EMBL" id="BLXX01000010">
    <property type="protein sequence ID" value="GFO60725.1"/>
    <property type="molecule type" value="Genomic_DNA"/>
</dbReference>
<dbReference type="RefSeq" id="WP_183355540.1">
    <property type="nucleotide sequence ID" value="NZ_BLXX01000010.1"/>
</dbReference>
<evidence type="ECO:0008006" key="5">
    <source>
        <dbReference type="Google" id="ProtNLM"/>
    </source>
</evidence>